<evidence type="ECO:0000313" key="2">
    <source>
        <dbReference type="Proteomes" id="UP001286313"/>
    </source>
</evidence>
<organism evidence="1 2">
    <name type="scientific">Petrolisthes cinctipes</name>
    <name type="common">Flat porcelain crab</name>
    <dbReference type="NCBI Taxonomy" id="88211"/>
    <lineage>
        <taxon>Eukaryota</taxon>
        <taxon>Metazoa</taxon>
        <taxon>Ecdysozoa</taxon>
        <taxon>Arthropoda</taxon>
        <taxon>Crustacea</taxon>
        <taxon>Multicrustacea</taxon>
        <taxon>Malacostraca</taxon>
        <taxon>Eumalacostraca</taxon>
        <taxon>Eucarida</taxon>
        <taxon>Decapoda</taxon>
        <taxon>Pleocyemata</taxon>
        <taxon>Anomura</taxon>
        <taxon>Galatheoidea</taxon>
        <taxon>Porcellanidae</taxon>
        <taxon>Petrolisthes</taxon>
    </lineage>
</organism>
<evidence type="ECO:0000313" key="1">
    <source>
        <dbReference type="EMBL" id="KAK3859324.1"/>
    </source>
</evidence>
<dbReference type="EMBL" id="JAWQEG010005050">
    <property type="protein sequence ID" value="KAK3859324.1"/>
    <property type="molecule type" value="Genomic_DNA"/>
</dbReference>
<accession>A0AAE1C1D4</accession>
<sequence length="99" mass="10630">MVNLAGGVVCVWRRCKRSERECQAALWHWSSCLESVLPAPGAWPGAALSPHTHHCGGRVGAQINTPLYVGYVYPSCPDAIVSSGKEVVKMPRCLGRGKA</sequence>
<keyword evidence="2" id="KW-1185">Reference proteome</keyword>
<comment type="caution">
    <text evidence="1">The sequence shown here is derived from an EMBL/GenBank/DDBJ whole genome shotgun (WGS) entry which is preliminary data.</text>
</comment>
<dbReference type="Proteomes" id="UP001286313">
    <property type="component" value="Unassembled WGS sequence"/>
</dbReference>
<name>A0AAE1C1D4_PETCI</name>
<protein>
    <submittedName>
        <fullName evidence="1">Uncharacterized protein</fullName>
    </submittedName>
</protein>
<proteinExistence type="predicted"/>
<dbReference type="AlphaFoldDB" id="A0AAE1C1D4"/>
<reference evidence="1" key="1">
    <citation type="submission" date="2023-10" db="EMBL/GenBank/DDBJ databases">
        <title>Genome assemblies of two species of porcelain crab, Petrolisthes cinctipes and Petrolisthes manimaculis (Anomura: Porcellanidae).</title>
        <authorList>
            <person name="Angst P."/>
        </authorList>
    </citation>
    <scope>NUCLEOTIDE SEQUENCE</scope>
    <source>
        <strain evidence="1">PB745_01</strain>
        <tissue evidence="1">Gill</tissue>
    </source>
</reference>
<gene>
    <name evidence="1" type="ORF">Pcinc_034541</name>
</gene>